<dbReference type="InterPro" id="IPR005770">
    <property type="entry name" value="PhnD"/>
</dbReference>
<reference evidence="4" key="1">
    <citation type="journal article" date="2014" name="Int. J. Syst. Evol. Microbiol.">
        <title>Complete genome sequence of Corynebacterium casei LMG S-19264T (=DSM 44701T), isolated from a smear-ripened cheese.</title>
        <authorList>
            <consortium name="US DOE Joint Genome Institute (JGI-PGF)"/>
            <person name="Walter F."/>
            <person name="Albersmeier A."/>
            <person name="Kalinowski J."/>
            <person name="Ruckert C."/>
        </authorList>
    </citation>
    <scope>NUCLEOTIDE SEQUENCE</scope>
    <source>
        <strain evidence="4">CCM 8433</strain>
    </source>
</reference>
<evidence type="ECO:0000313" key="4">
    <source>
        <dbReference type="EMBL" id="GGI66730.1"/>
    </source>
</evidence>
<evidence type="ECO:0000256" key="2">
    <source>
        <dbReference type="ARBA" id="ARBA00022729"/>
    </source>
</evidence>
<dbReference type="NCBIfam" id="TIGR01098">
    <property type="entry name" value="3A0109s03R"/>
    <property type="match status" value="1"/>
</dbReference>
<comment type="caution">
    <text evidence="4">The sequence shown here is derived from an EMBL/GenBank/DDBJ whole genome shotgun (WGS) entry which is preliminary data.</text>
</comment>
<dbReference type="Proteomes" id="UP000622610">
    <property type="component" value="Unassembled WGS sequence"/>
</dbReference>
<comment type="similarity">
    <text evidence="1">Belongs to the phosphate/phosphite/phosphonate binding protein family.</text>
</comment>
<dbReference type="PANTHER" id="PTHR35841">
    <property type="entry name" value="PHOSPHONATES-BINDING PERIPLASMIC PROTEIN"/>
    <property type="match status" value="1"/>
</dbReference>
<dbReference type="GO" id="GO:0043190">
    <property type="term" value="C:ATP-binding cassette (ABC) transporter complex"/>
    <property type="evidence" value="ECO:0007669"/>
    <property type="project" value="InterPro"/>
</dbReference>
<name>A0A917JGC1_9ENTE</name>
<gene>
    <name evidence="4" type="ORF">GCM10011482_23840</name>
</gene>
<accession>A0A917JGC1</accession>
<reference evidence="4" key="2">
    <citation type="submission" date="2020-09" db="EMBL/GenBank/DDBJ databases">
        <authorList>
            <person name="Sun Q."/>
            <person name="Sedlacek I."/>
        </authorList>
    </citation>
    <scope>NUCLEOTIDE SEQUENCE</scope>
    <source>
        <strain evidence="4">CCM 8433</strain>
    </source>
</reference>
<proteinExistence type="inferred from homology"/>
<feature type="chain" id="PRO_5039087788" evidence="3">
    <location>
        <begin position="23"/>
        <end position="313"/>
    </location>
</feature>
<dbReference type="CDD" id="cd01071">
    <property type="entry name" value="PBP2_PhnD_like"/>
    <property type="match status" value="1"/>
</dbReference>
<dbReference type="RefSeq" id="WP_229731718.1">
    <property type="nucleotide sequence ID" value="NZ_BMDT01000015.1"/>
</dbReference>
<sequence>MKLSKKWLLTSSLTILSAMTLAACGSTNNTEKPGEAAATETNNWPEKLTIVQMPDENNPDAGQKNDNFREAMSEYIGIEVEEMEGADYAVGIEALKSEKLDIMLVSPMSYYQAKERANIEPLVTTTSMGNEPYKTAFITHADNKEINELADLKNKTFAFVDPASSSGYMYPKAKLVTELDLDPKQMENPGYFFKTVAYSGKHDTSLMGVTMGDYDAAAVALQTIASLDEAGIIDANDVKVIGETDEIPNAAYIMRGNLPTDLKEKIKAFYLQYDEPSYFETNYKDPGIRFKESKDSDFEIVQEMITLLGIEAK</sequence>
<feature type="signal peptide" evidence="3">
    <location>
        <begin position="1"/>
        <end position="22"/>
    </location>
</feature>
<evidence type="ECO:0000313" key="5">
    <source>
        <dbReference type="Proteomes" id="UP000622610"/>
    </source>
</evidence>
<dbReference type="EMBL" id="BMDT01000015">
    <property type="protein sequence ID" value="GGI66730.1"/>
    <property type="molecule type" value="Genomic_DNA"/>
</dbReference>
<dbReference type="PANTHER" id="PTHR35841:SF1">
    <property type="entry name" value="PHOSPHONATES-BINDING PERIPLASMIC PROTEIN"/>
    <property type="match status" value="1"/>
</dbReference>
<keyword evidence="2 3" id="KW-0732">Signal</keyword>
<evidence type="ECO:0000256" key="1">
    <source>
        <dbReference type="ARBA" id="ARBA00007162"/>
    </source>
</evidence>
<dbReference type="Gene3D" id="3.40.190.10">
    <property type="entry name" value="Periplasmic binding protein-like II"/>
    <property type="match status" value="2"/>
</dbReference>
<organism evidence="4 5">
    <name type="scientific">Enterococcus alcedinis</name>
    <dbReference type="NCBI Taxonomy" id="1274384"/>
    <lineage>
        <taxon>Bacteria</taxon>
        <taxon>Bacillati</taxon>
        <taxon>Bacillota</taxon>
        <taxon>Bacilli</taxon>
        <taxon>Lactobacillales</taxon>
        <taxon>Enterococcaceae</taxon>
        <taxon>Enterococcus</taxon>
    </lineage>
</organism>
<protein>
    <submittedName>
        <fullName evidence="4">Phosphonate ABC transporter substrate-binding protein</fullName>
    </submittedName>
</protein>
<dbReference type="GO" id="GO:0055085">
    <property type="term" value="P:transmembrane transport"/>
    <property type="evidence" value="ECO:0007669"/>
    <property type="project" value="InterPro"/>
</dbReference>
<dbReference type="PROSITE" id="PS51257">
    <property type="entry name" value="PROKAR_LIPOPROTEIN"/>
    <property type="match status" value="1"/>
</dbReference>
<dbReference type="Pfam" id="PF12974">
    <property type="entry name" value="Phosphonate-bd"/>
    <property type="match status" value="1"/>
</dbReference>
<evidence type="ECO:0000256" key="3">
    <source>
        <dbReference type="SAM" id="SignalP"/>
    </source>
</evidence>
<dbReference type="AlphaFoldDB" id="A0A917JGC1"/>
<dbReference type="SUPFAM" id="SSF53850">
    <property type="entry name" value="Periplasmic binding protein-like II"/>
    <property type="match status" value="1"/>
</dbReference>
<keyword evidence="5" id="KW-1185">Reference proteome</keyword>